<name>A0AAJ1R1Q3_9FLAO</name>
<dbReference type="AlphaFoldDB" id="A0AAJ1R1Q3"/>
<dbReference type="EMBL" id="JAUFQH010000017">
    <property type="protein sequence ID" value="MDN3621046.1"/>
    <property type="molecule type" value="Genomic_DNA"/>
</dbReference>
<gene>
    <name evidence="12" type="ORF">QWY81_16385</name>
</gene>
<dbReference type="Gene3D" id="2.170.130.10">
    <property type="entry name" value="TonB-dependent receptor, plug domain"/>
    <property type="match status" value="1"/>
</dbReference>
<dbReference type="InterPro" id="IPR023997">
    <property type="entry name" value="TonB-dep_OMP_SusC/RagA_CS"/>
</dbReference>
<dbReference type="InterPro" id="IPR037066">
    <property type="entry name" value="Plug_dom_sf"/>
</dbReference>
<organism evidence="12 13">
    <name type="scientific">Polaribacter sejongensis</name>
    <dbReference type="NCBI Taxonomy" id="985043"/>
    <lineage>
        <taxon>Bacteria</taxon>
        <taxon>Pseudomonadati</taxon>
        <taxon>Bacteroidota</taxon>
        <taxon>Flavobacteriia</taxon>
        <taxon>Flavobacteriales</taxon>
        <taxon>Flavobacteriaceae</taxon>
    </lineage>
</organism>
<proteinExistence type="inferred from homology"/>
<dbReference type="InterPro" id="IPR012910">
    <property type="entry name" value="Plug_dom"/>
</dbReference>
<dbReference type="InterPro" id="IPR036942">
    <property type="entry name" value="Beta-barrel_TonB_sf"/>
</dbReference>
<dbReference type="SUPFAM" id="SSF49464">
    <property type="entry name" value="Carboxypeptidase regulatory domain-like"/>
    <property type="match status" value="1"/>
</dbReference>
<sequence>MIKKLFFTVSLIFMVTLNIQSQEINVKGKVTDNTGELPGVSVLIKGTKIGTSTDFNGMYSITAKKGETIVFTSLGFKRKEVQVNSATLNVVLEEDTNVLNEVVVTSFGVKRQKKSLGFAAQALKSEELLEGNQSNMVNSLQGKVSGVTVTSSGGAPGSSAVIMIRGGTSITGNNQPLMIVDGLPIDNSTDSSSEVASTNRASDLNPEDIESITVLKGPAAAALYGIQAAEGAVIITTKRGKEGMSKVFLSSSLSVDNVMGTPDIQQMYGQGEQIVQTDGSVNYNLESPLSWGEAISPGTKTYNHIKDFYKTGISQNYFASYTGGNAKGNTYFSIGNLDNQGIIPSTSYNKTTFRINQNSKISEKLTLSVLGNYVRTNIKSTLQGNATGGSITSLLNYPSNVDINDYTNANGTQKGFYTGQQSDNVYWSLDNSPNTNELNRFIGSIGLDYAINENLNLSYKFGADIYDQHSRRITANGSLNESRDEGYISQYERLYKKYTSNFIATYTKKLSEKFELNLLAGNTIEDSNVKTDYLTGNGFLAPGIYNISNVSTENQTILERIARKRNVGVFGEIKLGYKDALFLNVTGRNDWSSTLPSKSRSFFYPSVGASAVLTDLFDIKSEGNGLNYLKLRSTWAQVGKDAPIGQLESYLVTQINGLGSTGYAYNGVDVGNAALEPEFTNSWEFGFDSSFLNNRLSFNATYYKSISDNQILSDIRVPPTAGTFYATLNGGEIENKGIEALLSVKLMPSTSEFQWDMNFNFGSNVTTVIDLPGELNEVYLSDSWTFLNSAAGAGVLDASLFSLRGKRAIKNENGEVLIGTDGYPTLTDETYADVDRQPDFTLGISSTLRYKNFGLSFLLDIVEGNTVYNATASALAYYGVGTSTLDRGQTTIISGVKADGTANDISVTKNQEYYQNYYALNSENFVEDGSYTRLRYVSLNYKLSKKLLERLPVSNLEFSLTGRNLLTFTNYSGVDPEINAFGGGVPGAGSVGVDNLGTPNTKGFDLGLKLTF</sequence>
<comment type="subcellular location">
    <subcellularLocation>
        <location evidence="1 8">Cell outer membrane</location>
        <topology evidence="1 8">Multi-pass membrane protein</topology>
    </subcellularLocation>
</comment>
<dbReference type="Pfam" id="PF13715">
    <property type="entry name" value="CarbopepD_reg_2"/>
    <property type="match status" value="1"/>
</dbReference>
<keyword evidence="7 8" id="KW-0998">Cell outer membrane</keyword>
<keyword evidence="6 8" id="KW-0472">Membrane</keyword>
<dbReference type="InterPro" id="IPR008969">
    <property type="entry name" value="CarboxyPept-like_regulatory"/>
</dbReference>
<evidence type="ECO:0000313" key="13">
    <source>
        <dbReference type="Proteomes" id="UP001228636"/>
    </source>
</evidence>
<comment type="similarity">
    <text evidence="8 9">Belongs to the TonB-dependent receptor family.</text>
</comment>
<evidence type="ECO:0000259" key="10">
    <source>
        <dbReference type="Pfam" id="PF00593"/>
    </source>
</evidence>
<keyword evidence="3 8" id="KW-1134">Transmembrane beta strand</keyword>
<keyword evidence="4 8" id="KW-0812">Transmembrane</keyword>
<dbReference type="RefSeq" id="WP_205860260.1">
    <property type="nucleotide sequence ID" value="NZ_CP019336.1"/>
</dbReference>
<evidence type="ECO:0000256" key="9">
    <source>
        <dbReference type="RuleBase" id="RU003357"/>
    </source>
</evidence>
<evidence type="ECO:0000256" key="5">
    <source>
        <dbReference type="ARBA" id="ARBA00023077"/>
    </source>
</evidence>
<dbReference type="InterPro" id="IPR023996">
    <property type="entry name" value="TonB-dep_OMP_SusC/RagA"/>
</dbReference>
<evidence type="ECO:0000259" key="11">
    <source>
        <dbReference type="Pfam" id="PF07715"/>
    </source>
</evidence>
<keyword evidence="5 9" id="KW-0798">TonB box</keyword>
<evidence type="ECO:0000313" key="12">
    <source>
        <dbReference type="EMBL" id="MDN3621046.1"/>
    </source>
</evidence>
<evidence type="ECO:0000256" key="3">
    <source>
        <dbReference type="ARBA" id="ARBA00022452"/>
    </source>
</evidence>
<keyword evidence="2 8" id="KW-0813">Transport</keyword>
<dbReference type="GO" id="GO:0009279">
    <property type="term" value="C:cell outer membrane"/>
    <property type="evidence" value="ECO:0007669"/>
    <property type="project" value="UniProtKB-SubCell"/>
</dbReference>
<accession>A0AAJ1R1Q3</accession>
<reference evidence="12 13" key="1">
    <citation type="journal article" date="2014" name="Int. J. Syst. Evol. Microbiol.">
        <title>Complete genome sequence of Corynebacterium casei LMG S-19264T (=DSM 44701T), isolated from a smear-ripened cheese.</title>
        <authorList>
            <consortium name="US DOE Joint Genome Institute (JGI-PGF)"/>
            <person name="Walter F."/>
            <person name="Albersmeier A."/>
            <person name="Kalinowski J."/>
            <person name="Ruckert C."/>
        </authorList>
    </citation>
    <scope>NUCLEOTIDE SEQUENCE [LARGE SCALE GENOMIC DNA]</scope>
    <source>
        <strain evidence="12 13">CECT 8670</strain>
    </source>
</reference>
<dbReference type="Gene3D" id="2.40.170.20">
    <property type="entry name" value="TonB-dependent receptor, beta-barrel domain"/>
    <property type="match status" value="1"/>
</dbReference>
<feature type="domain" description="TonB-dependent receptor plug" evidence="11">
    <location>
        <begin position="114"/>
        <end position="232"/>
    </location>
</feature>
<comment type="caution">
    <text evidence="12">The sequence shown here is derived from an EMBL/GenBank/DDBJ whole genome shotgun (WGS) entry which is preliminary data.</text>
</comment>
<feature type="domain" description="TonB-dependent receptor-like beta-barrel" evidence="10">
    <location>
        <begin position="397"/>
        <end position="965"/>
    </location>
</feature>
<dbReference type="InterPro" id="IPR039426">
    <property type="entry name" value="TonB-dep_rcpt-like"/>
</dbReference>
<evidence type="ECO:0000256" key="2">
    <source>
        <dbReference type="ARBA" id="ARBA00022448"/>
    </source>
</evidence>
<dbReference type="Pfam" id="PF00593">
    <property type="entry name" value="TonB_dep_Rec_b-barrel"/>
    <property type="match status" value="1"/>
</dbReference>
<evidence type="ECO:0000256" key="8">
    <source>
        <dbReference type="PROSITE-ProRule" id="PRU01360"/>
    </source>
</evidence>
<dbReference type="InterPro" id="IPR000531">
    <property type="entry name" value="Beta-barrel_TonB"/>
</dbReference>
<dbReference type="NCBIfam" id="TIGR04057">
    <property type="entry name" value="SusC_RagA_signa"/>
    <property type="match status" value="1"/>
</dbReference>
<dbReference type="NCBIfam" id="TIGR04056">
    <property type="entry name" value="OMP_RagA_SusC"/>
    <property type="match status" value="1"/>
</dbReference>
<evidence type="ECO:0000256" key="4">
    <source>
        <dbReference type="ARBA" id="ARBA00022692"/>
    </source>
</evidence>
<dbReference type="SUPFAM" id="SSF56935">
    <property type="entry name" value="Porins"/>
    <property type="match status" value="1"/>
</dbReference>
<dbReference type="Proteomes" id="UP001228636">
    <property type="component" value="Unassembled WGS sequence"/>
</dbReference>
<evidence type="ECO:0000256" key="6">
    <source>
        <dbReference type="ARBA" id="ARBA00023136"/>
    </source>
</evidence>
<evidence type="ECO:0000256" key="1">
    <source>
        <dbReference type="ARBA" id="ARBA00004571"/>
    </source>
</evidence>
<protein>
    <submittedName>
        <fullName evidence="12">SusC/RagA family TonB-linked outer membrane protein</fullName>
    </submittedName>
</protein>
<dbReference type="PROSITE" id="PS52016">
    <property type="entry name" value="TONB_DEPENDENT_REC_3"/>
    <property type="match status" value="1"/>
</dbReference>
<evidence type="ECO:0000256" key="7">
    <source>
        <dbReference type="ARBA" id="ARBA00023237"/>
    </source>
</evidence>
<dbReference type="Pfam" id="PF07715">
    <property type="entry name" value="Plug"/>
    <property type="match status" value="1"/>
</dbReference>